<evidence type="ECO:0000313" key="2">
    <source>
        <dbReference type="Proteomes" id="UP000009102"/>
    </source>
</evidence>
<sequence>MTQSTDLHGLLDQLLMREPLDAVRLLGEEFVNINWQDRDESEISVIVADFLPFLTRLAGRIRTDLRQSPLPLSDKGRLRIDALLRVYRYAQLMLNLKLNSLTERVDNDFGSEYLVRAHQERVDWTIRIIMDCYLSYVDVPKSLYVDLHQLVDLARGELQEAHPVGWQSIYQCYVAILTLAVINPYGLTREEMEDSCACLIQVGSAIKLVHDEPTPTSRFIDLTGKIMPHLALRTRTNLTEAGFFLDLGGLYQPEMTAGLSPVCRSQLYHLLDHLKFFFVGRGDRETKSTLPEQSKQHTSLITLGFLSVHHRLERLSQNESHQESTIALAGLDWEGLDQPIRGKVASISGVADFKMDIQTGNSKGQVDWDADVGTGQISNRHHQPMNEPGTWDVVNFSASGFRFHWRLSSNSHAAVDDLLLAEWPEQDKTGSAMAIGIVRWVRHMDAEHKTIDMGVQRFSGTVFASYARDYRAGETRWSKSWPVIVQLDEHAVPIRIILSTALAVEAQELLVMQEEAEIRLRLGSVCQTGQDFLMMEACRVDA</sequence>
<protein>
    <submittedName>
        <fullName evidence="1">Uncharacterized protein</fullName>
    </submittedName>
</protein>
<dbReference type="Proteomes" id="UP000009102">
    <property type="component" value="Chromosome"/>
</dbReference>
<accession>D0KYC9</accession>
<dbReference type="HOGENOM" id="CLU_502289_0_0_6"/>
<dbReference type="RefSeq" id="WP_012823488.1">
    <property type="nucleotide sequence ID" value="NC_013422.1"/>
</dbReference>
<dbReference type="KEGG" id="hna:Hneap_0599"/>
<organism evidence="1 2">
    <name type="scientific">Halothiobacillus neapolitanus (strain ATCC 23641 / DSM 15147 / CIP 104769 / NCIMB 8539 / c2)</name>
    <name type="common">Thiobacillus neapolitanus</name>
    <dbReference type="NCBI Taxonomy" id="555778"/>
    <lineage>
        <taxon>Bacteria</taxon>
        <taxon>Pseudomonadati</taxon>
        <taxon>Pseudomonadota</taxon>
        <taxon>Gammaproteobacteria</taxon>
        <taxon>Chromatiales</taxon>
        <taxon>Halothiobacillaceae</taxon>
        <taxon>Halothiobacillus</taxon>
    </lineage>
</organism>
<proteinExistence type="predicted"/>
<dbReference type="EMBL" id="CP001801">
    <property type="protein sequence ID" value="ACX95452.1"/>
    <property type="molecule type" value="Genomic_DNA"/>
</dbReference>
<reference evidence="1 2" key="1">
    <citation type="submission" date="2009-10" db="EMBL/GenBank/DDBJ databases">
        <title>Complete sequence of Halothiobacillus neapolitanus c2.</title>
        <authorList>
            <consortium name="US DOE Joint Genome Institute"/>
            <person name="Lucas S."/>
            <person name="Copeland A."/>
            <person name="Lapidus A."/>
            <person name="Glavina del Rio T."/>
            <person name="Tice H."/>
            <person name="Bruce D."/>
            <person name="Goodwin L."/>
            <person name="Pitluck S."/>
            <person name="Davenport K."/>
            <person name="Brettin T."/>
            <person name="Detter J.C."/>
            <person name="Han C."/>
            <person name="Tapia R."/>
            <person name="Larimer F."/>
            <person name="Land M."/>
            <person name="Hauser L."/>
            <person name="Kyrpides N."/>
            <person name="Mikhailova N."/>
            <person name="Kerfeld C."/>
            <person name="Cannon G."/>
            <person name="Heinhort S."/>
        </authorList>
    </citation>
    <scope>NUCLEOTIDE SEQUENCE [LARGE SCALE GENOMIC DNA]</scope>
    <source>
        <strain evidence="2">ATCC 23641 / c2</strain>
    </source>
</reference>
<gene>
    <name evidence="1" type="ordered locus">Hneap_0599</name>
</gene>
<dbReference type="STRING" id="555778.Hneap_0599"/>
<keyword evidence="2" id="KW-1185">Reference proteome</keyword>
<dbReference type="OrthoDB" id="5800926at2"/>
<dbReference type="AlphaFoldDB" id="D0KYC9"/>
<evidence type="ECO:0000313" key="1">
    <source>
        <dbReference type="EMBL" id="ACX95452.1"/>
    </source>
</evidence>
<name>D0KYC9_HALNC</name>